<dbReference type="EMBL" id="CP126663">
    <property type="protein sequence ID" value="WKA07234.1"/>
    <property type="molecule type" value="Genomic_DNA"/>
</dbReference>
<dbReference type="PANTHER" id="PTHR35459:SF4">
    <property type="match status" value="1"/>
</dbReference>
<protein>
    <submittedName>
        <fullName evidence="2">Uncharacterized protein</fullName>
    </submittedName>
</protein>
<feature type="region of interest" description="Disordered" evidence="1">
    <location>
        <begin position="1"/>
        <end position="40"/>
    </location>
</feature>
<keyword evidence="3" id="KW-1185">Reference proteome</keyword>
<evidence type="ECO:0000256" key="1">
    <source>
        <dbReference type="SAM" id="MobiDB-lite"/>
    </source>
</evidence>
<proteinExistence type="predicted"/>
<evidence type="ECO:0000313" key="2">
    <source>
        <dbReference type="EMBL" id="WKA07234.1"/>
    </source>
</evidence>
<evidence type="ECO:0000313" key="3">
    <source>
        <dbReference type="Proteomes" id="UP001227230"/>
    </source>
</evidence>
<sequence length="213" mass="24440">MAEQSKINQKSGSQFTKTPSNIVQNPFPKLPPRKYPPQTNRKITQSNVDIHNSPYFKIRSLVHELRPHFVEVLQTPDFQNCNGAHEIRMQMKLMMDLYKKMTMEAPPMGNFKNVSEHQPLSGASVQGKETRVGRRGRKPSKQPKLHLPEQVPTFEKPLQPQFSYIDSQPKGSYIVGGSSLGRNFITFRGSKPVYYGVTKEMHRHSLRQKKVNP</sequence>
<name>A0ABY9DHP2_VITVI</name>
<dbReference type="Proteomes" id="UP001227230">
    <property type="component" value="Chromosome 16"/>
</dbReference>
<gene>
    <name evidence="2" type="ORF">VitviT2T_025083</name>
</gene>
<organism evidence="2 3">
    <name type="scientific">Vitis vinifera</name>
    <name type="common">Grape</name>
    <dbReference type="NCBI Taxonomy" id="29760"/>
    <lineage>
        <taxon>Eukaryota</taxon>
        <taxon>Viridiplantae</taxon>
        <taxon>Streptophyta</taxon>
        <taxon>Embryophyta</taxon>
        <taxon>Tracheophyta</taxon>
        <taxon>Spermatophyta</taxon>
        <taxon>Magnoliopsida</taxon>
        <taxon>eudicotyledons</taxon>
        <taxon>Gunneridae</taxon>
        <taxon>Pentapetalae</taxon>
        <taxon>rosids</taxon>
        <taxon>Vitales</taxon>
        <taxon>Vitaceae</taxon>
        <taxon>Viteae</taxon>
        <taxon>Vitis</taxon>
    </lineage>
</organism>
<dbReference type="PANTHER" id="PTHR35459">
    <property type="entry name" value="T1N6.14 PROTEIN"/>
    <property type="match status" value="1"/>
</dbReference>
<feature type="compositionally biased region" description="Polar residues" evidence="1">
    <location>
        <begin position="1"/>
        <end position="24"/>
    </location>
</feature>
<feature type="compositionally biased region" description="Polar residues" evidence="1">
    <location>
        <begin position="115"/>
        <end position="124"/>
    </location>
</feature>
<accession>A0ABY9DHP2</accession>
<feature type="compositionally biased region" description="Basic residues" evidence="1">
    <location>
        <begin position="133"/>
        <end position="144"/>
    </location>
</feature>
<feature type="region of interest" description="Disordered" evidence="1">
    <location>
        <begin position="115"/>
        <end position="147"/>
    </location>
</feature>
<reference evidence="2 3" key="1">
    <citation type="journal article" date="2023" name="Hortic Res">
        <title>The complete reference genome for grapevine (Vitis vinifera L.) genetics and breeding.</title>
        <authorList>
            <person name="Shi X."/>
            <person name="Cao S."/>
            <person name="Wang X."/>
            <person name="Huang S."/>
            <person name="Wang Y."/>
            <person name="Liu Z."/>
            <person name="Liu W."/>
            <person name="Leng X."/>
            <person name="Peng Y."/>
            <person name="Wang N."/>
            <person name="Wang Y."/>
            <person name="Ma Z."/>
            <person name="Xu X."/>
            <person name="Zhang F."/>
            <person name="Xue H."/>
            <person name="Zhong H."/>
            <person name="Wang Y."/>
            <person name="Zhang K."/>
            <person name="Velt A."/>
            <person name="Avia K."/>
            <person name="Holtgrawe D."/>
            <person name="Grimplet J."/>
            <person name="Matus J.T."/>
            <person name="Ware D."/>
            <person name="Wu X."/>
            <person name="Wang H."/>
            <person name="Liu C."/>
            <person name="Fang Y."/>
            <person name="Rustenholz C."/>
            <person name="Cheng Z."/>
            <person name="Xiao H."/>
            <person name="Zhou Y."/>
        </authorList>
    </citation>
    <scope>NUCLEOTIDE SEQUENCE [LARGE SCALE GENOMIC DNA]</scope>
    <source>
        <strain evidence="3">cv. Pinot noir / PN40024</strain>
        <tissue evidence="2">Leaf</tissue>
    </source>
</reference>